<evidence type="ECO:0000313" key="4">
    <source>
        <dbReference type="EMBL" id="MBY6275014.1"/>
    </source>
</evidence>
<dbReference type="GO" id="GO:0032955">
    <property type="term" value="P:regulation of division septum assembly"/>
    <property type="evidence" value="ECO:0007669"/>
    <property type="project" value="InterPro"/>
</dbReference>
<sequence>MLDLISRVFGRDHSSADIARERLRLVLVHDRTNVSPQFLETLKEELIEVISRYMEIEEEGMDVTLQTAENQVALVANIPVRRMKRAAVGSKR</sequence>
<dbReference type="SUPFAM" id="SSF55229">
    <property type="entry name" value="Cell division protein MinE topological specificity domain"/>
    <property type="match status" value="1"/>
</dbReference>
<evidence type="ECO:0000313" key="5">
    <source>
        <dbReference type="EMBL" id="OTA41418.1"/>
    </source>
</evidence>
<proteinExistence type="inferred from homology"/>
<dbReference type="Proteomes" id="UP000194267">
    <property type="component" value="Unassembled WGS sequence"/>
</dbReference>
<evidence type="ECO:0000313" key="6">
    <source>
        <dbReference type="Proteomes" id="UP000194267"/>
    </source>
</evidence>
<dbReference type="InterPro" id="IPR005527">
    <property type="entry name" value="MinE"/>
</dbReference>
<dbReference type="EMBL" id="PIUK01000010">
    <property type="protein sequence ID" value="MBY6275014.1"/>
    <property type="molecule type" value="Genomic_DNA"/>
</dbReference>
<reference evidence="6" key="1">
    <citation type="submission" date="2016-04" db="EMBL/GenBank/DDBJ databases">
        <authorList>
            <person name="Antunes L.P."/>
            <person name="Martins L.F."/>
            <person name="Pereira R.V."/>
            <person name="Thomas A.M."/>
            <person name="Barbosa D."/>
            <person name="Nascimento L."/>
            <person name="Silva G.M."/>
            <person name="Condomitti G.W."/>
            <person name="Digiampietri L.A."/>
            <person name="Lombardi K.C."/>
            <person name="Ramos P.L."/>
            <person name="Quaggio R.B."/>
            <person name="Oliveira J.C."/>
            <person name="Pascon R.C."/>
            <person name="Cruz J.B."/>
            <person name="Silva A.M."/>
            <person name="Setubal J.C."/>
        </authorList>
    </citation>
    <scope>NUCLEOTIDE SEQUENCE [LARGE SCALE GENOMIC DNA]</scope>
</reference>
<dbReference type="EMBL" id="LWLV01000490">
    <property type="protein sequence ID" value="OTA41418.1"/>
    <property type="molecule type" value="Genomic_DNA"/>
</dbReference>
<dbReference type="Pfam" id="PF03776">
    <property type="entry name" value="MinE"/>
    <property type="match status" value="1"/>
</dbReference>
<dbReference type="AlphaFoldDB" id="A0A1Y2T4U5"/>
<accession>A0A1Y2T4U5</accession>
<reference evidence="5" key="2">
    <citation type="submission" date="2016-04" db="EMBL/GenBank/DDBJ databases">
        <authorList>
            <person name="Evans L.H."/>
            <person name="Alamgir A."/>
            <person name="Owens N."/>
            <person name="Weber N.D."/>
            <person name="Virtaneva K."/>
            <person name="Barbian K."/>
            <person name="Babar A."/>
            <person name="Rosenke K."/>
        </authorList>
    </citation>
    <scope>NUCLEOTIDE SEQUENCE [LARGE SCALE GENOMIC DNA]</scope>
    <source>
        <strain evidence="5">G2</strain>
    </source>
</reference>
<gene>
    <name evidence="3 4" type="primary">minE</name>
    <name evidence="5" type="ORF">A6D92_06945</name>
    <name evidence="4" type="ORF">CWE10_02160</name>
</gene>
<dbReference type="RefSeq" id="WP_011194511.1">
    <property type="nucleotide sequence ID" value="NZ_JACSIR010000005.1"/>
</dbReference>
<dbReference type="InterPro" id="IPR036707">
    <property type="entry name" value="MinE_sf"/>
</dbReference>
<reference evidence="4" key="3">
    <citation type="submission" date="2017-11" db="EMBL/GenBank/DDBJ databases">
        <title>Three new genomes from thermophilic consortium.</title>
        <authorList>
            <person name="Quaggio R."/>
            <person name="Amgarten D."/>
            <person name="Setubal J.C."/>
        </authorList>
    </citation>
    <scope>NUCLEOTIDE SEQUENCE</scope>
    <source>
        <strain evidence="4">ZCTH01-B2</strain>
    </source>
</reference>
<name>A0A1Y2T4U5_SYMTR</name>
<organism evidence="5 6">
    <name type="scientific">Symbiobacterium thermophilum</name>
    <dbReference type="NCBI Taxonomy" id="2734"/>
    <lineage>
        <taxon>Bacteria</taxon>
        <taxon>Bacillati</taxon>
        <taxon>Bacillota</taxon>
        <taxon>Clostridia</taxon>
        <taxon>Eubacteriales</taxon>
        <taxon>Symbiobacteriaceae</taxon>
        <taxon>Symbiobacterium</taxon>
    </lineage>
</organism>
<dbReference type="Gene3D" id="3.30.1070.10">
    <property type="entry name" value="Cell division topological specificity factor MinE"/>
    <property type="match status" value="1"/>
</dbReference>
<comment type="similarity">
    <text evidence="1 3">Belongs to the MinE family.</text>
</comment>
<protein>
    <recommendedName>
        <fullName evidence="3">Cell division topological specificity factor</fullName>
    </recommendedName>
</protein>
<dbReference type="GO" id="GO:0051301">
    <property type="term" value="P:cell division"/>
    <property type="evidence" value="ECO:0007669"/>
    <property type="project" value="UniProtKB-KW"/>
</dbReference>
<dbReference type="NCBIfam" id="NF001422">
    <property type="entry name" value="PRK00296.1"/>
    <property type="match status" value="1"/>
</dbReference>
<dbReference type="SMR" id="A0A1Y2T4U5"/>
<comment type="caution">
    <text evidence="5">The sequence shown here is derived from an EMBL/GenBank/DDBJ whole genome shotgun (WGS) entry which is preliminary data.</text>
</comment>
<evidence type="ECO:0000256" key="1">
    <source>
        <dbReference type="ARBA" id="ARBA00008168"/>
    </source>
</evidence>
<keyword evidence="3 5" id="KW-0132">Cell division</keyword>
<dbReference type="Proteomes" id="UP000732377">
    <property type="component" value="Unassembled WGS sequence"/>
</dbReference>
<keyword evidence="3" id="KW-0131">Cell cycle</keyword>
<dbReference type="NCBIfam" id="TIGR01215">
    <property type="entry name" value="minE"/>
    <property type="match status" value="1"/>
</dbReference>
<evidence type="ECO:0000256" key="2">
    <source>
        <dbReference type="ARBA" id="ARBA00025265"/>
    </source>
</evidence>
<comment type="function">
    <text evidence="2 3">Prevents the cell division inhibition by proteins MinC and MinD at internal division sites while permitting inhibition at polar sites. This ensures cell division at the proper site by restricting the formation of a division septum at the midpoint of the long axis of the cell.</text>
</comment>
<dbReference type="OMA" id="EVISRYM"/>
<dbReference type="HAMAP" id="MF_00262">
    <property type="entry name" value="MinE"/>
    <property type="match status" value="1"/>
</dbReference>
<evidence type="ECO:0000256" key="3">
    <source>
        <dbReference type="HAMAP-Rule" id="MF_00262"/>
    </source>
</evidence>